<evidence type="ECO:0000313" key="2">
    <source>
        <dbReference type="EMBL" id="OMO55288.1"/>
    </source>
</evidence>
<keyword evidence="1" id="KW-0472">Membrane</keyword>
<keyword evidence="1" id="KW-1133">Transmembrane helix</keyword>
<comment type="caution">
    <text evidence="2">The sequence shown here is derived from an EMBL/GenBank/DDBJ whole genome shotgun (WGS) entry which is preliminary data.</text>
</comment>
<accession>A0A1R3GB18</accession>
<evidence type="ECO:0000313" key="3">
    <source>
        <dbReference type="Proteomes" id="UP000187203"/>
    </source>
</evidence>
<keyword evidence="3" id="KW-1185">Reference proteome</keyword>
<dbReference type="AlphaFoldDB" id="A0A1R3GB18"/>
<reference evidence="3" key="1">
    <citation type="submission" date="2013-09" db="EMBL/GenBank/DDBJ databases">
        <title>Corchorus olitorius genome sequencing.</title>
        <authorList>
            <person name="Alam M."/>
            <person name="Haque M.S."/>
            <person name="Islam M.S."/>
            <person name="Emdad E.M."/>
            <person name="Islam M.M."/>
            <person name="Ahmed B."/>
            <person name="Halim A."/>
            <person name="Hossen Q.M.M."/>
            <person name="Hossain M.Z."/>
            <person name="Ahmed R."/>
            <person name="Khan M.M."/>
            <person name="Islam R."/>
            <person name="Rashid M.M."/>
            <person name="Khan S.A."/>
            <person name="Rahman M.S."/>
            <person name="Alam M."/>
            <person name="Yahiya A.S."/>
            <person name="Khan M.S."/>
            <person name="Azam M.S."/>
            <person name="Haque T."/>
            <person name="Lashkar M.Z.H."/>
            <person name="Akhand A.I."/>
            <person name="Morshed G."/>
            <person name="Roy S."/>
            <person name="Uddin K.S."/>
            <person name="Rabeya T."/>
            <person name="Hossain A.S."/>
            <person name="Chowdhury A."/>
            <person name="Snigdha A.R."/>
            <person name="Mortoza M.S."/>
            <person name="Matin S.A."/>
            <person name="Hoque S.M.E."/>
            <person name="Islam M.K."/>
            <person name="Roy D.K."/>
            <person name="Haider R."/>
            <person name="Moosa M.M."/>
            <person name="Elias S.M."/>
            <person name="Hasan A.M."/>
            <person name="Jahan S."/>
            <person name="Shafiuddin M."/>
            <person name="Mahmood N."/>
            <person name="Shommy N.S."/>
        </authorList>
    </citation>
    <scope>NUCLEOTIDE SEQUENCE [LARGE SCALE GENOMIC DNA]</scope>
    <source>
        <strain evidence="3">cv. O-4</strain>
    </source>
</reference>
<protein>
    <submittedName>
        <fullName evidence="2">Male-specific lethal protein-like protein</fullName>
    </submittedName>
</protein>
<proteinExistence type="predicted"/>
<dbReference type="Proteomes" id="UP000187203">
    <property type="component" value="Unassembled WGS sequence"/>
</dbReference>
<keyword evidence="1" id="KW-0812">Transmembrane</keyword>
<gene>
    <name evidence="2" type="ORF">COLO4_36076</name>
</gene>
<sequence>MGVHKYFVFERKDGSIGDKGFKWIMDQYSLSDADDVVICEIRYKIHKEQSSKRKMSSSSDGGVGVIKTAYLKKKLYLAVDRNSSLTLTQTHVKKIGEIGHLENPEEIIEAVDWNNDDLDQLLDGGEWMSSSDQQNHNAFLEYGPLQNLDQGFTDVSFNPNEASTILILIGTSLMKLLIFLWTLAMEMNSNWKPKS</sequence>
<feature type="transmembrane region" description="Helical" evidence="1">
    <location>
        <begin position="165"/>
        <end position="184"/>
    </location>
</feature>
<organism evidence="2 3">
    <name type="scientific">Corchorus olitorius</name>
    <dbReference type="NCBI Taxonomy" id="93759"/>
    <lineage>
        <taxon>Eukaryota</taxon>
        <taxon>Viridiplantae</taxon>
        <taxon>Streptophyta</taxon>
        <taxon>Embryophyta</taxon>
        <taxon>Tracheophyta</taxon>
        <taxon>Spermatophyta</taxon>
        <taxon>Magnoliopsida</taxon>
        <taxon>eudicotyledons</taxon>
        <taxon>Gunneridae</taxon>
        <taxon>Pentapetalae</taxon>
        <taxon>rosids</taxon>
        <taxon>malvids</taxon>
        <taxon>Malvales</taxon>
        <taxon>Malvaceae</taxon>
        <taxon>Grewioideae</taxon>
        <taxon>Apeibeae</taxon>
        <taxon>Corchorus</taxon>
    </lineage>
</organism>
<name>A0A1R3GB18_9ROSI</name>
<evidence type="ECO:0000256" key="1">
    <source>
        <dbReference type="SAM" id="Phobius"/>
    </source>
</evidence>
<dbReference type="EMBL" id="AWUE01022992">
    <property type="protein sequence ID" value="OMO55288.1"/>
    <property type="molecule type" value="Genomic_DNA"/>
</dbReference>